<evidence type="ECO:0000313" key="2">
    <source>
        <dbReference type="EMBL" id="OGY56774.1"/>
    </source>
</evidence>
<dbReference type="AlphaFoldDB" id="A0A1G1YWT5"/>
<dbReference type="InterPro" id="IPR018136">
    <property type="entry name" value="Aconitase_4Fe-4S_BS"/>
</dbReference>
<dbReference type="Proteomes" id="UP000177408">
    <property type="component" value="Unassembled WGS sequence"/>
</dbReference>
<accession>A0A1G1YWT5</accession>
<evidence type="ECO:0000256" key="1">
    <source>
        <dbReference type="SAM" id="MobiDB-lite"/>
    </source>
</evidence>
<dbReference type="PROSITE" id="PS01244">
    <property type="entry name" value="ACONITASE_2"/>
    <property type="match status" value="1"/>
</dbReference>
<evidence type="ECO:0000313" key="3">
    <source>
        <dbReference type="Proteomes" id="UP000177408"/>
    </source>
</evidence>
<organism evidence="2 3">
    <name type="scientific">Candidatus Buchananbacteria bacterium RIFCSPLOWO2_02_FULL_46_11b</name>
    <dbReference type="NCBI Taxonomy" id="1797548"/>
    <lineage>
        <taxon>Bacteria</taxon>
        <taxon>Candidatus Buchananiibacteriota</taxon>
    </lineage>
</organism>
<dbReference type="EMBL" id="MHIR01000050">
    <property type="protein sequence ID" value="OGY56774.1"/>
    <property type="molecule type" value="Genomic_DNA"/>
</dbReference>
<proteinExistence type="predicted"/>
<protein>
    <submittedName>
        <fullName evidence="2">Uncharacterized protein</fullName>
    </submittedName>
</protein>
<sequence length="519" mass="59770">MKKMILCVVFLALMLGLGVVYQFYPNPRPLLSEEGQNLREFYQSLNQSKIDLAKTKGLIEAREKVIAEQKQILQAGEALAASGQAVLIDSVSYSQEKVKADLARRKRDDKFLRQTVDSNKVYQGKLEDIIVSLAERIAKIRIDFSETEAIKAELAALADYQLLSLSEIKAVTEEELPALLSKANGDFKEKLEQIKKSQRIDFFPDVLAEDFIATSSWLKQAAIYQAEQTEVKKRKEIEEQQRRQAEADQQRKAFEEEKLKQAEAEKQRKIAEEERLRQAEAESKRKAAEEQQRQQAEAESKRKQEEEERRLAQFEADRKIIEAEKDQQRQAEVEKQKQIDAVIADWQSFWLKFGVKADLSAVKISKYSPEFSRILIIPQGLTLNQTIRFCRDRFPVSNFWNDLDKAIVQNDRLPTQTYAVCLRDRREADKELRNLSAIALVEKKIVGITLLERLVYELKYFDETGCHLDGEGCTLCIGSRVAGGDIPCVNWTGHLQVSWSDKLFRDIIYYNECVRAVVY</sequence>
<name>A0A1G1YWT5_9BACT</name>
<feature type="region of interest" description="Disordered" evidence="1">
    <location>
        <begin position="266"/>
        <end position="309"/>
    </location>
</feature>
<reference evidence="2 3" key="1">
    <citation type="journal article" date="2016" name="Nat. Commun.">
        <title>Thousands of microbial genomes shed light on interconnected biogeochemical processes in an aquifer system.</title>
        <authorList>
            <person name="Anantharaman K."/>
            <person name="Brown C.T."/>
            <person name="Hug L.A."/>
            <person name="Sharon I."/>
            <person name="Castelle C.J."/>
            <person name="Probst A.J."/>
            <person name="Thomas B.C."/>
            <person name="Singh A."/>
            <person name="Wilkins M.J."/>
            <person name="Karaoz U."/>
            <person name="Brodie E.L."/>
            <person name="Williams K.H."/>
            <person name="Hubbard S.S."/>
            <person name="Banfield J.F."/>
        </authorList>
    </citation>
    <scope>NUCLEOTIDE SEQUENCE [LARGE SCALE GENOMIC DNA]</scope>
</reference>
<gene>
    <name evidence="2" type="ORF">A3H67_03875</name>
</gene>
<comment type="caution">
    <text evidence="2">The sequence shown here is derived from an EMBL/GenBank/DDBJ whole genome shotgun (WGS) entry which is preliminary data.</text>
</comment>